<protein>
    <submittedName>
        <fullName evidence="6">4Fe-4S binding protein</fullName>
    </submittedName>
</protein>
<dbReference type="EMBL" id="JACRSR010000004">
    <property type="protein sequence ID" value="MBC8532010.1"/>
    <property type="molecule type" value="Genomic_DNA"/>
</dbReference>
<dbReference type="InterPro" id="IPR050294">
    <property type="entry name" value="RnfB_subfamily"/>
</dbReference>
<sequence length="135" mass="14353">MAQLLRENMKKCIGCFTCMMVCSAANRSSHSLAQSAIHIRTSGGLTGRFRVEVCAGCREDIACAEACPSGALSPREGGGVEYDPRACMGCGRCAEACIVGAIGWDDPENRPIICSHCGKCAEFCPQGCLRLEEVE</sequence>
<feature type="domain" description="4Fe-4S ferredoxin-type" evidence="5">
    <location>
        <begin position="114"/>
        <end position="134"/>
    </location>
</feature>
<dbReference type="GO" id="GO:0046872">
    <property type="term" value="F:metal ion binding"/>
    <property type="evidence" value="ECO:0007669"/>
    <property type="project" value="UniProtKB-KW"/>
</dbReference>
<keyword evidence="2" id="KW-0479">Metal-binding</keyword>
<dbReference type="SUPFAM" id="SSF54862">
    <property type="entry name" value="4Fe-4S ferredoxins"/>
    <property type="match status" value="1"/>
</dbReference>
<evidence type="ECO:0000313" key="7">
    <source>
        <dbReference type="Proteomes" id="UP000623172"/>
    </source>
</evidence>
<dbReference type="Pfam" id="PF12800">
    <property type="entry name" value="Fer4_4"/>
    <property type="match status" value="1"/>
</dbReference>
<gene>
    <name evidence="6" type="ORF">H8696_09140</name>
</gene>
<organism evidence="6 7">
    <name type="scientific">Gehongia tenuis</name>
    <dbReference type="NCBI Taxonomy" id="2763655"/>
    <lineage>
        <taxon>Bacteria</taxon>
        <taxon>Bacillati</taxon>
        <taxon>Bacillota</taxon>
        <taxon>Clostridia</taxon>
        <taxon>Christensenellales</taxon>
        <taxon>Christensenellaceae</taxon>
        <taxon>Gehongia</taxon>
    </lineage>
</organism>
<dbReference type="Gene3D" id="3.30.70.20">
    <property type="match status" value="2"/>
</dbReference>
<reference evidence="6" key="1">
    <citation type="submission" date="2020-08" db="EMBL/GenBank/DDBJ databases">
        <title>Genome public.</title>
        <authorList>
            <person name="Liu C."/>
            <person name="Sun Q."/>
        </authorList>
    </citation>
    <scope>NUCLEOTIDE SEQUENCE</scope>
    <source>
        <strain evidence="6">NSJ-53</strain>
    </source>
</reference>
<accession>A0A926HQR3</accession>
<keyword evidence="1" id="KW-0004">4Fe-4S</keyword>
<evidence type="ECO:0000256" key="4">
    <source>
        <dbReference type="ARBA" id="ARBA00023014"/>
    </source>
</evidence>
<dbReference type="RefSeq" id="WP_249316951.1">
    <property type="nucleotide sequence ID" value="NZ_JACRSR010000004.1"/>
</dbReference>
<name>A0A926HQR3_9FIRM</name>
<proteinExistence type="predicted"/>
<keyword evidence="7" id="KW-1185">Reference proteome</keyword>
<dbReference type="InterPro" id="IPR017896">
    <property type="entry name" value="4Fe4S_Fe-S-bd"/>
</dbReference>
<dbReference type="AlphaFoldDB" id="A0A926HQR3"/>
<comment type="caution">
    <text evidence="6">The sequence shown here is derived from an EMBL/GenBank/DDBJ whole genome shotgun (WGS) entry which is preliminary data.</text>
</comment>
<evidence type="ECO:0000256" key="1">
    <source>
        <dbReference type="ARBA" id="ARBA00022485"/>
    </source>
</evidence>
<dbReference type="PANTHER" id="PTHR42859:SF15">
    <property type="entry name" value="IRON-SULFUR CLUSTER BINDING PROTEIN"/>
    <property type="match status" value="1"/>
</dbReference>
<dbReference type="Proteomes" id="UP000623172">
    <property type="component" value="Unassembled WGS sequence"/>
</dbReference>
<evidence type="ECO:0000259" key="5">
    <source>
        <dbReference type="PROSITE" id="PS51379"/>
    </source>
</evidence>
<evidence type="ECO:0000256" key="3">
    <source>
        <dbReference type="ARBA" id="ARBA00023004"/>
    </source>
</evidence>
<dbReference type="GO" id="GO:0051539">
    <property type="term" value="F:4 iron, 4 sulfur cluster binding"/>
    <property type="evidence" value="ECO:0007669"/>
    <property type="project" value="UniProtKB-KW"/>
</dbReference>
<feature type="domain" description="4Fe-4S ferredoxin-type" evidence="5">
    <location>
        <begin position="45"/>
        <end position="77"/>
    </location>
</feature>
<keyword evidence="4" id="KW-0411">Iron-sulfur</keyword>
<feature type="domain" description="4Fe-4S ferredoxin-type" evidence="5">
    <location>
        <begin position="78"/>
        <end position="107"/>
    </location>
</feature>
<evidence type="ECO:0000313" key="6">
    <source>
        <dbReference type="EMBL" id="MBC8532010.1"/>
    </source>
</evidence>
<dbReference type="Pfam" id="PF12838">
    <property type="entry name" value="Fer4_7"/>
    <property type="match status" value="1"/>
</dbReference>
<evidence type="ECO:0000256" key="2">
    <source>
        <dbReference type="ARBA" id="ARBA00022723"/>
    </source>
</evidence>
<dbReference type="PANTHER" id="PTHR42859">
    <property type="entry name" value="OXIDOREDUCTASE"/>
    <property type="match status" value="1"/>
</dbReference>
<dbReference type="PROSITE" id="PS51379">
    <property type="entry name" value="4FE4S_FER_2"/>
    <property type="match status" value="3"/>
</dbReference>
<dbReference type="PROSITE" id="PS00198">
    <property type="entry name" value="4FE4S_FER_1"/>
    <property type="match status" value="1"/>
</dbReference>
<keyword evidence="3" id="KW-0408">Iron</keyword>
<dbReference type="InterPro" id="IPR017900">
    <property type="entry name" value="4Fe4S_Fe_S_CS"/>
</dbReference>